<evidence type="ECO:0000313" key="3">
    <source>
        <dbReference type="Proteomes" id="UP000694545"/>
    </source>
</evidence>
<proteinExistence type="predicted"/>
<dbReference type="InterPro" id="IPR038806">
    <property type="entry name" value="SPATA45"/>
</dbReference>
<feature type="region of interest" description="Disordered" evidence="1">
    <location>
        <begin position="34"/>
        <end position="61"/>
    </location>
</feature>
<sequence length="89" mass="10833">MAADEKRRLIEYNKMRETMCLLEGKSESTWLRPQRRHYPQSNRTSIENYQEQKHDSDSGRTSWVTILPTHHREKRHFPEKSKRVCVRVH</sequence>
<dbReference type="AlphaFoldDB" id="A0A8D2IFE6"/>
<reference evidence="2" key="2">
    <citation type="submission" date="2025-09" db="UniProtKB">
        <authorList>
            <consortium name="Ensembl"/>
        </authorList>
    </citation>
    <scope>IDENTIFICATION</scope>
</reference>
<dbReference type="PANTHER" id="PTHR35822:SF1">
    <property type="entry name" value="SPERMATOGENESIS-ASSOCIATED PROTEIN 45"/>
    <property type="match status" value="1"/>
</dbReference>
<dbReference type="Ensembl" id="ENSVKKT00000000019.1">
    <property type="protein sequence ID" value="ENSVKKP00000000019.1"/>
    <property type="gene ID" value="ENSVKKG00000000013.1"/>
</dbReference>
<accession>A0A8D2IFE6</accession>
<dbReference type="PANTHER" id="PTHR35822">
    <property type="entry name" value="SPERMATOGENESIS-ASSOCIATED PROTEIN 45"/>
    <property type="match status" value="1"/>
</dbReference>
<evidence type="ECO:0000256" key="1">
    <source>
        <dbReference type="SAM" id="MobiDB-lite"/>
    </source>
</evidence>
<keyword evidence="3" id="KW-1185">Reference proteome</keyword>
<protein>
    <recommendedName>
        <fullName evidence="4">Spermatogenesis-associated protein 45</fullName>
    </recommendedName>
</protein>
<evidence type="ECO:0008006" key="4">
    <source>
        <dbReference type="Google" id="ProtNLM"/>
    </source>
</evidence>
<name>A0A8D2IFE6_VARKO</name>
<evidence type="ECO:0000313" key="2">
    <source>
        <dbReference type="Ensembl" id="ENSVKKP00000000019.1"/>
    </source>
</evidence>
<organism evidence="2 3">
    <name type="scientific">Varanus komodoensis</name>
    <name type="common">Komodo dragon</name>
    <dbReference type="NCBI Taxonomy" id="61221"/>
    <lineage>
        <taxon>Eukaryota</taxon>
        <taxon>Metazoa</taxon>
        <taxon>Chordata</taxon>
        <taxon>Craniata</taxon>
        <taxon>Vertebrata</taxon>
        <taxon>Euteleostomi</taxon>
        <taxon>Lepidosauria</taxon>
        <taxon>Squamata</taxon>
        <taxon>Bifurcata</taxon>
        <taxon>Unidentata</taxon>
        <taxon>Episquamata</taxon>
        <taxon>Toxicofera</taxon>
        <taxon>Anguimorpha</taxon>
        <taxon>Paleoanguimorpha</taxon>
        <taxon>Varanoidea</taxon>
        <taxon>Varanidae</taxon>
        <taxon>Varanus</taxon>
    </lineage>
</organism>
<feature type="compositionally biased region" description="Polar residues" evidence="1">
    <location>
        <begin position="39"/>
        <end position="49"/>
    </location>
</feature>
<dbReference type="OMA" id="HFSGAYQ"/>
<reference evidence="2" key="1">
    <citation type="submission" date="2025-08" db="UniProtKB">
        <authorList>
            <consortium name="Ensembl"/>
        </authorList>
    </citation>
    <scope>IDENTIFICATION</scope>
</reference>
<dbReference type="Proteomes" id="UP000694545">
    <property type="component" value="Unplaced"/>
</dbReference>